<reference evidence="2 3" key="2">
    <citation type="submission" date="2018-10" db="EMBL/GenBank/DDBJ databases">
        <authorList>
            <consortium name="Pathogen Informatics"/>
        </authorList>
    </citation>
    <scope>NUCLEOTIDE SEQUENCE [LARGE SCALE GENOMIC DNA]</scope>
</reference>
<feature type="compositionally biased region" description="Basic and acidic residues" evidence="1">
    <location>
        <begin position="131"/>
        <end position="143"/>
    </location>
</feature>
<feature type="compositionally biased region" description="Basic residues" evidence="1">
    <location>
        <begin position="106"/>
        <end position="123"/>
    </location>
</feature>
<evidence type="ECO:0000313" key="4">
    <source>
        <dbReference type="WBParaSite" id="EVEC_0000468901-mRNA-1"/>
    </source>
</evidence>
<dbReference type="OrthoDB" id="6288737at2759"/>
<sequence length="143" mass="15948">MSASCRRLKDVLYRLQNLDPGSYALRCVNDDVDLLATVGKEENAVVDFDAEWKTDISKDLPPVKDLYSGVDGHVVLVYHTIRKQIPGAFPHLYAGKGVKSVNSNKGFKKGKKRSRSGKQKSRKSLINQDDQGQKRNMEAEAAK</sequence>
<dbReference type="AlphaFoldDB" id="A0A0N4V3P7"/>
<evidence type="ECO:0000313" key="2">
    <source>
        <dbReference type="EMBL" id="VDD89646.1"/>
    </source>
</evidence>
<dbReference type="EMBL" id="UXUI01007844">
    <property type="protein sequence ID" value="VDD89646.1"/>
    <property type="molecule type" value="Genomic_DNA"/>
</dbReference>
<dbReference type="WBParaSite" id="EVEC_0000468901-mRNA-1">
    <property type="protein sequence ID" value="EVEC_0000468901-mRNA-1"/>
    <property type="gene ID" value="EVEC_0000468901"/>
</dbReference>
<feature type="region of interest" description="Disordered" evidence="1">
    <location>
        <begin position="95"/>
        <end position="143"/>
    </location>
</feature>
<evidence type="ECO:0000313" key="3">
    <source>
        <dbReference type="Proteomes" id="UP000274131"/>
    </source>
</evidence>
<reference evidence="4" key="1">
    <citation type="submission" date="2017-02" db="UniProtKB">
        <authorList>
            <consortium name="WormBaseParasite"/>
        </authorList>
    </citation>
    <scope>IDENTIFICATION</scope>
</reference>
<dbReference type="Proteomes" id="UP000274131">
    <property type="component" value="Unassembled WGS sequence"/>
</dbReference>
<name>A0A0N4V3P7_ENTVE</name>
<keyword evidence="3" id="KW-1185">Reference proteome</keyword>
<protein>
    <submittedName>
        <fullName evidence="4">Ras-associating domain-containing protein</fullName>
    </submittedName>
</protein>
<accession>A0A0N4V3P7</accession>
<proteinExistence type="predicted"/>
<gene>
    <name evidence="2" type="ORF">EVEC_LOCUS4397</name>
</gene>
<evidence type="ECO:0000256" key="1">
    <source>
        <dbReference type="SAM" id="MobiDB-lite"/>
    </source>
</evidence>
<organism evidence="4">
    <name type="scientific">Enterobius vermicularis</name>
    <name type="common">Human pinworm</name>
    <dbReference type="NCBI Taxonomy" id="51028"/>
    <lineage>
        <taxon>Eukaryota</taxon>
        <taxon>Metazoa</taxon>
        <taxon>Ecdysozoa</taxon>
        <taxon>Nematoda</taxon>
        <taxon>Chromadorea</taxon>
        <taxon>Rhabditida</taxon>
        <taxon>Spirurina</taxon>
        <taxon>Oxyuridomorpha</taxon>
        <taxon>Oxyuroidea</taxon>
        <taxon>Oxyuridae</taxon>
        <taxon>Enterobius</taxon>
    </lineage>
</organism>